<dbReference type="GO" id="GO:0006355">
    <property type="term" value="P:regulation of DNA-templated transcription"/>
    <property type="evidence" value="ECO:0007669"/>
    <property type="project" value="InterPro"/>
</dbReference>
<dbReference type="Proteomes" id="UP000321577">
    <property type="component" value="Unassembled WGS sequence"/>
</dbReference>
<keyword evidence="2 6" id="KW-0238">DNA-binding</keyword>
<keyword evidence="7" id="KW-1185">Reference proteome</keyword>
<dbReference type="InterPro" id="IPR039420">
    <property type="entry name" value="WalR-like"/>
</dbReference>
<keyword evidence="1 3" id="KW-0597">Phosphoprotein</keyword>
<dbReference type="Pfam" id="PF00072">
    <property type="entry name" value="Response_reg"/>
    <property type="match status" value="1"/>
</dbReference>
<name>A0A512MF68_9BACT</name>
<dbReference type="PROSITE" id="PS50110">
    <property type="entry name" value="RESPONSE_REGULATORY"/>
    <property type="match status" value="1"/>
</dbReference>
<dbReference type="GO" id="GO:0003677">
    <property type="term" value="F:DNA binding"/>
    <property type="evidence" value="ECO:0007669"/>
    <property type="project" value="UniProtKB-KW"/>
</dbReference>
<dbReference type="SUPFAM" id="SSF46894">
    <property type="entry name" value="C-terminal effector domain of the bipartite response regulators"/>
    <property type="match status" value="1"/>
</dbReference>
<evidence type="ECO:0000256" key="2">
    <source>
        <dbReference type="ARBA" id="ARBA00023125"/>
    </source>
</evidence>
<dbReference type="SMART" id="SM00421">
    <property type="entry name" value="HTH_LUXR"/>
    <property type="match status" value="1"/>
</dbReference>
<dbReference type="PROSITE" id="PS00622">
    <property type="entry name" value="HTH_LUXR_1"/>
    <property type="match status" value="1"/>
</dbReference>
<protein>
    <submittedName>
        <fullName evidence="6">DNA-binding response regulator</fullName>
    </submittedName>
</protein>
<evidence type="ECO:0000313" key="7">
    <source>
        <dbReference type="Proteomes" id="UP000321577"/>
    </source>
</evidence>
<comment type="caution">
    <text evidence="6">The sequence shown here is derived from an EMBL/GenBank/DDBJ whole genome shotgun (WGS) entry which is preliminary data.</text>
</comment>
<organism evidence="6 7">
    <name type="scientific">Brevifollis gellanilyticus</name>
    <dbReference type="NCBI Taxonomy" id="748831"/>
    <lineage>
        <taxon>Bacteria</taxon>
        <taxon>Pseudomonadati</taxon>
        <taxon>Verrucomicrobiota</taxon>
        <taxon>Verrucomicrobiia</taxon>
        <taxon>Verrucomicrobiales</taxon>
        <taxon>Verrucomicrobiaceae</taxon>
    </lineage>
</organism>
<dbReference type="PANTHER" id="PTHR43214">
    <property type="entry name" value="TWO-COMPONENT RESPONSE REGULATOR"/>
    <property type="match status" value="1"/>
</dbReference>
<evidence type="ECO:0000313" key="6">
    <source>
        <dbReference type="EMBL" id="GEP45387.1"/>
    </source>
</evidence>
<dbReference type="InterPro" id="IPR058245">
    <property type="entry name" value="NreC/VraR/RcsB-like_REC"/>
</dbReference>
<dbReference type="InterPro" id="IPR000792">
    <property type="entry name" value="Tscrpt_reg_LuxR_C"/>
</dbReference>
<dbReference type="PRINTS" id="PR00038">
    <property type="entry name" value="HTHLUXR"/>
</dbReference>
<dbReference type="InterPro" id="IPR016032">
    <property type="entry name" value="Sig_transdc_resp-reg_C-effctor"/>
</dbReference>
<feature type="domain" description="Response regulatory" evidence="5">
    <location>
        <begin position="11"/>
        <end position="127"/>
    </location>
</feature>
<dbReference type="Pfam" id="PF00196">
    <property type="entry name" value="GerE"/>
    <property type="match status" value="1"/>
</dbReference>
<dbReference type="InterPro" id="IPR011006">
    <property type="entry name" value="CheY-like_superfamily"/>
</dbReference>
<feature type="domain" description="HTH luxR-type" evidence="4">
    <location>
        <begin position="155"/>
        <end position="220"/>
    </location>
</feature>
<evidence type="ECO:0000256" key="3">
    <source>
        <dbReference type="PROSITE-ProRule" id="PRU00169"/>
    </source>
</evidence>
<reference evidence="6 7" key="1">
    <citation type="submission" date="2019-07" db="EMBL/GenBank/DDBJ databases">
        <title>Whole genome shotgun sequence of Brevifollis gellanilyticus NBRC 108608.</title>
        <authorList>
            <person name="Hosoyama A."/>
            <person name="Uohara A."/>
            <person name="Ohji S."/>
            <person name="Ichikawa N."/>
        </authorList>
    </citation>
    <scope>NUCLEOTIDE SEQUENCE [LARGE SCALE GENOMIC DNA]</scope>
    <source>
        <strain evidence="6 7">NBRC 108608</strain>
    </source>
</reference>
<dbReference type="OrthoDB" id="185403at2"/>
<dbReference type="EMBL" id="BKAG01000048">
    <property type="protein sequence ID" value="GEP45387.1"/>
    <property type="molecule type" value="Genomic_DNA"/>
</dbReference>
<dbReference type="CDD" id="cd06170">
    <property type="entry name" value="LuxR_C_like"/>
    <property type="match status" value="1"/>
</dbReference>
<dbReference type="InterPro" id="IPR001789">
    <property type="entry name" value="Sig_transdc_resp-reg_receiver"/>
</dbReference>
<dbReference type="CDD" id="cd17535">
    <property type="entry name" value="REC_NarL-like"/>
    <property type="match status" value="1"/>
</dbReference>
<feature type="modified residue" description="4-aspartylphosphate" evidence="3">
    <location>
        <position position="62"/>
    </location>
</feature>
<sequence length="228" mass="25149">MNAPPSSPSCRVAIVEDHTFMREGIKLFVSTTADFAWAWMAASTAEGMEMLAKDLPDLLLVDITLPDRNGLELIKDAHALYPKLQMIVLSMHDEKLYAHRALKAGARGYLRKDALHAEYEKAFRRVRGGGIYVSESMSADIVLAYATGGSLSAGGDDELGQLTDRELEVFRLLGEGKSTHEVAEELRISPKTVDVHKMNIKTKLMLEDGSAVVRRAIRWHEGKRLGGG</sequence>
<evidence type="ECO:0000256" key="1">
    <source>
        <dbReference type="ARBA" id="ARBA00022553"/>
    </source>
</evidence>
<dbReference type="PANTHER" id="PTHR43214:SF43">
    <property type="entry name" value="TWO-COMPONENT RESPONSE REGULATOR"/>
    <property type="match status" value="1"/>
</dbReference>
<accession>A0A512MF68</accession>
<dbReference type="GO" id="GO:0000160">
    <property type="term" value="P:phosphorelay signal transduction system"/>
    <property type="evidence" value="ECO:0007669"/>
    <property type="project" value="InterPro"/>
</dbReference>
<dbReference type="SMART" id="SM00448">
    <property type="entry name" value="REC"/>
    <property type="match status" value="1"/>
</dbReference>
<proteinExistence type="predicted"/>
<evidence type="ECO:0000259" key="4">
    <source>
        <dbReference type="PROSITE" id="PS50043"/>
    </source>
</evidence>
<evidence type="ECO:0000259" key="5">
    <source>
        <dbReference type="PROSITE" id="PS50110"/>
    </source>
</evidence>
<dbReference type="Gene3D" id="3.40.50.2300">
    <property type="match status" value="1"/>
</dbReference>
<dbReference type="PROSITE" id="PS50043">
    <property type="entry name" value="HTH_LUXR_2"/>
    <property type="match status" value="1"/>
</dbReference>
<dbReference type="AlphaFoldDB" id="A0A512MF68"/>
<dbReference type="RefSeq" id="WP_146854236.1">
    <property type="nucleotide sequence ID" value="NZ_BKAG01000048.1"/>
</dbReference>
<dbReference type="SUPFAM" id="SSF52172">
    <property type="entry name" value="CheY-like"/>
    <property type="match status" value="1"/>
</dbReference>
<gene>
    <name evidence="6" type="ORF">BGE01nite_46780</name>
</gene>